<dbReference type="RefSeq" id="WP_009743215.1">
    <property type="nucleotide sequence ID" value="NZ_CP017298.1"/>
</dbReference>
<evidence type="ECO:0000313" key="1">
    <source>
        <dbReference type="EMBL" id="AOS46914.1"/>
    </source>
</evidence>
<dbReference type="KEGG" id="phon:BH719_02735"/>
<evidence type="ECO:0000313" key="2">
    <source>
        <dbReference type="Proteomes" id="UP000095214"/>
    </source>
</evidence>
<name>A0A1D8B1C1_9ACTO</name>
<dbReference type="Pfam" id="PF10722">
    <property type="entry name" value="YbjN"/>
    <property type="match status" value="1"/>
</dbReference>
<keyword evidence="1" id="KW-0808">Transferase</keyword>
<dbReference type="GO" id="GO:0016301">
    <property type="term" value="F:kinase activity"/>
    <property type="evidence" value="ECO:0007669"/>
    <property type="project" value="UniProtKB-KW"/>
</dbReference>
<gene>
    <name evidence="1" type="ORF">BH719_02735</name>
</gene>
<dbReference type="AlphaFoldDB" id="A0A1D8B1C1"/>
<dbReference type="Proteomes" id="UP000095214">
    <property type="component" value="Chromosome"/>
</dbReference>
<reference evidence="1 2" key="1">
    <citation type="submission" date="2016-09" db="EMBL/GenBank/DDBJ databases">
        <title>Complete genome sequence of Actinomyces hongkongensis HKU8.</title>
        <authorList>
            <person name="Gao Y.-X."/>
            <person name="Zhou Y.-Y."/>
            <person name="Xie Y."/>
            <person name="Wang M."/>
            <person name="Wang S.-J."/>
            <person name="Shen S.-G."/>
        </authorList>
    </citation>
    <scope>NUCLEOTIDE SEQUENCE [LARGE SCALE GENOMIC DNA]</scope>
    <source>
        <strain evidence="1 2">HKU8</strain>
    </source>
</reference>
<dbReference type="STRING" id="178339.BH719_02735"/>
<organism evidence="1 2">
    <name type="scientific">Pauljensenia hongkongensis</name>
    <dbReference type="NCBI Taxonomy" id="178339"/>
    <lineage>
        <taxon>Bacteria</taxon>
        <taxon>Bacillati</taxon>
        <taxon>Actinomycetota</taxon>
        <taxon>Actinomycetes</taxon>
        <taxon>Actinomycetales</taxon>
        <taxon>Actinomycetaceae</taxon>
        <taxon>Pauljensenia</taxon>
    </lineage>
</organism>
<keyword evidence="2" id="KW-1185">Reference proteome</keyword>
<protein>
    <submittedName>
        <fullName evidence="1">Histidine kinase</fullName>
    </submittedName>
</protein>
<accession>A0A1D8B1C1</accession>
<dbReference type="InterPro" id="IPR019660">
    <property type="entry name" value="Put_sensory_transdc_reg_YbjN"/>
</dbReference>
<dbReference type="EMBL" id="CP017298">
    <property type="protein sequence ID" value="AOS46914.1"/>
    <property type="molecule type" value="Genomic_DNA"/>
</dbReference>
<sequence>MAWWTDPDNAATPPVTMDRVAAWLERIGWEYERRRGGDYDEIHTGAGRTQLLIEIPNPRLLSVRGRETYGTGHGPGAQERVAAAATQVNESCWVPSLFALPSQGDATTVATRALVNIEAGANDEQLHDYLGLMTTTTVERFKALRELLGIDDEEEAG</sequence>
<dbReference type="OrthoDB" id="3253271at2"/>
<keyword evidence="1" id="KW-0418">Kinase</keyword>
<proteinExistence type="predicted"/>